<accession>A0AC35UBH9</accession>
<organism evidence="1 2">
    <name type="scientific">Rhabditophanes sp. KR3021</name>
    <dbReference type="NCBI Taxonomy" id="114890"/>
    <lineage>
        <taxon>Eukaryota</taxon>
        <taxon>Metazoa</taxon>
        <taxon>Ecdysozoa</taxon>
        <taxon>Nematoda</taxon>
        <taxon>Chromadorea</taxon>
        <taxon>Rhabditida</taxon>
        <taxon>Tylenchina</taxon>
        <taxon>Panagrolaimomorpha</taxon>
        <taxon>Strongyloidoidea</taxon>
        <taxon>Alloionematidae</taxon>
        <taxon>Rhabditophanes</taxon>
    </lineage>
</organism>
<name>A0AC35UBH9_9BILA</name>
<reference evidence="2" key="1">
    <citation type="submission" date="2016-11" db="UniProtKB">
        <authorList>
            <consortium name="WormBaseParasite"/>
        </authorList>
    </citation>
    <scope>IDENTIFICATION</scope>
    <source>
        <strain evidence="2">KR3021</strain>
    </source>
</reference>
<dbReference type="Proteomes" id="UP000095286">
    <property type="component" value="Unplaced"/>
</dbReference>
<dbReference type="WBParaSite" id="RSKR_0000975600.1">
    <property type="protein sequence ID" value="RSKR_0000975600.1"/>
    <property type="gene ID" value="RSKR_0000975600"/>
</dbReference>
<sequence length="794" mass="90967">MDSLDLLYSQLPDLRKQLKEKQNEECELRREIKEVVNSFSSDQHCTESIQFLQSCKLLDLNIETVKKMSLQLTNNLQSISDSAANISGRVSSLDVVKTRIVECLQRISDLKDLKDCGSIVPELMKKMEYEEVCEYIRKFLILDSEVFKLGTEKESVISNAKKAFVDESITHSYFILCQCLSQMKTIATEKLEEALMNNNGQEIERFSKLLPQINEHKLGIQKFSSYLKNKVKLLAEKQIESLGCILSEPSNADNVRFTDVVTNVLEGVAGIFEEHFSMLTKFYGVDMTLLCIENVQEECNDQMSKILETFAKIRDVSGKVRLITTSLGDAKIGVSSLEKLNIIQLENIFSDIILMNNRVGLYWRFLRKKISDADTKNAASQLNQNDDVDAEEIERKKESFEKLRKERFQKMDDLFHRSKLSESMQALMGEYVLMEQYYMTESVKKAIEFDNVEDNSITSSIIDDVFFIVRKSVRRSITSTSVDCICALLNNATTLLETEFCEHLNGIIKAGYPSNLIAEAYQTAQNAYKNIKEGKGATVTATDSGVEKQRQQFLIALNNFKKSVDSLEFLRAGLKEDFDKYLIGLSIVEENKLENTLGQFDDLVRRFENFSNLAVKKLCTSALKPKIKYNAETYLDMEHTLTEEDFNEFEVTDPFIEDFIIKTDKMVSKFEVTLLEDNYKLLIKECCLEILAQIKKVIFKCAFNRLGGLQLDKEFRQLLAYMTDIAGWQIRDQSQELSHITTLLNSETFDEALDFFESLSSDPSTVSSSCIMSKEELKKILSLRIGLHLFHDFN</sequence>
<proteinExistence type="predicted"/>
<protein>
    <submittedName>
        <fullName evidence="2">Conserved oligomeric Golgi complex subunit 4</fullName>
    </submittedName>
</protein>
<evidence type="ECO:0000313" key="2">
    <source>
        <dbReference type="WBParaSite" id="RSKR_0000975600.1"/>
    </source>
</evidence>
<evidence type="ECO:0000313" key="1">
    <source>
        <dbReference type="Proteomes" id="UP000095286"/>
    </source>
</evidence>